<dbReference type="EMBL" id="QBKR01000031">
    <property type="protein sequence ID" value="PTX52207.1"/>
    <property type="molecule type" value="Genomic_DNA"/>
</dbReference>
<dbReference type="OrthoDB" id="9778331at2"/>
<dbReference type="AlphaFoldDB" id="A0A2T6B812"/>
<keyword evidence="6 7" id="KW-0472">Membrane</keyword>
<gene>
    <name evidence="9" type="ORF">C8P63_13123</name>
</gene>
<comment type="caution">
    <text evidence="9">The sequence shown here is derived from an EMBL/GenBank/DDBJ whole genome shotgun (WGS) entry which is preliminary data.</text>
</comment>
<evidence type="ECO:0000256" key="7">
    <source>
        <dbReference type="SAM" id="Phobius"/>
    </source>
</evidence>
<name>A0A2T6B812_9BACL</name>
<keyword evidence="10" id="KW-1185">Reference proteome</keyword>
<comment type="subcellular location">
    <subcellularLocation>
        <location evidence="1">Cell membrane</location>
        <topology evidence="1">Multi-pass membrane protein</topology>
    </subcellularLocation>
</comment>
<dbReference type="RefSeq" id="WP_108025964.1">
    <property type="nucleotide sequence ID" value="NZ_QBKR01000031.1"/>
</dbReference>
<feature type="transmembrane region" description="Helical" evidence="7">
    <location>
        <begin position="59"/>
        <end position="78"/>
    </location>
</feature>
<keyword evidence="4 7" id="KW-0812">Transmembrane</keyword>
<evidence type="ECO:0000256" key="5">
    <source>
        <dbReference type="ARBA" id="ARBA00022989"/>
    </source>
</evidence>
<dbReference type="Proteomes" id="UP000244240">
    <property type="component" value="Unassembled WGS sequence"/>
</dbReference>
<evidence type="ECO:0000256" key="3">
    <source>
        <dbReference type="ARBA" id="ARBA00022475"/>
    </source>
</evidence>
<sequence>MSVLTLFAKITAIFALTVAVIRSMGKTAIVQLTPYDLVAIVIIGTMAAEPLISTEVGPTVAALLVIMLVYLAFAKFTLHHIGSRLLLGRPTLLVKHGKVIEDNLEQSNVSMVQLLATLRSAGHPDLSKIDYAILEPTGSVSIIPKPEIAPLSAKDIGLELPYEGLPLAVIVDGRIQKQNLRLLHRDESWLKKKLEEKGVTDPRQVIYAFAREKSEEIDVNVRGGNKPSKK</sequence>
<evidence type="ECO:0000313" key="10">
    <source>
        <dbReference type="Proteomes" id="UP000244240"/>
    </source>
</evidence>
<feature type="transmembrane region" description="Helical" evidence="7">
    <location>
        <begin position="6"/>
        <end position="25"/>
    </location>
</feature>
<evidence type="ECO:0000256" key="1">
    <source>
        <dbReference type="ARBA" id="ARBA00004651"/>
    </source>
</evidence>
<evidence type="ECO:0000256" key="6">
    <source>
        <dbReference type="ARBA" id="ARBA00023136"/>
    </source>
</evidence>
<protein>
    <submittedName>
        <fullName evidence="9">Uncharacterized membrane protein YcaP (DUF421 family)</fullName>
    </submittedName>
</protein>
<dbReference type="InterPro" id="IPR007353">
    <property type="entry name" value="DUF421"/>
</dbReference>
<dbReference type="Pfam" id="PF04239">
    <property type="entry name" value="DUF421"/>
    <property type="match status" value="1"/>
</dbReference>
<evidence type="ECO:0000256" key="2">
    <source>
        <dbReference type="ARBA" id="ARBA00006448"/>
    </source>
</evidence>
<dbReference type="PANTHER" id="PTHR34582">
    <property type="entry name" value="UPF0702 TRANSMEMBRANE PROTEIN YCAP"/>
    <property type="match status" value="1"/>
</dbReference>
<proteinExistence type="inferred from homology"/>
<keyword evidence="5 7" id="KW-1133">Transmembrane helix</keyword>
<dbReference type="InterPro" id="IPR023090">
    <property type="entry name" value="UPF0702_alpha/beta_dom_sf"/>
</dbReference>
<keyword evidence="3" id="KW-1003">Cell membrane</keyword>
<organism evidence="9 10">
    <name type="scientific">Melghirimyces profundicolus</name>
    <dbReference type="NCBI Taxonomy" id="1242148"/>
    <lineage>
        <taxon>Bacteria</taxon>
        <taxon>Bacillati</taxon>
        <taxon>Bacillota</taxon>
        <taxon>Bacilli</taxon>
        <taxon>Bacillales</taxon>
        <taxon>Thermoactinomycetaceae</taxon>
        <taxon>Melghirimyces</taxon>
    </lineage>
</organism>
<accession>A0A2T6B812</accession>
<dbReference type="GO" id="GO:0005886">
    <property type="term" value="C:plasma membrane"/>
    <property type="evidence" value="ECO:0007669"/>
    <property type="project" value="UniProtKB-SubCell"/>
</dbReference>
<comment type="similarity">
    <text evidence="2">Belongs to the UPF0702 family.</text>
</comment>
<evidence type="ECO:0000313" key="9">
    <source>
        <dbReference type="EMBL" id="PTX52207.1"/>
    </source>
</evidence>
<dbReference type="PANTHER" id="PTHR34582:SF5">
    <property type="entry name" value="UPF0702 TRANSMEMBRANE PROTEIN YETF"/>
    <property type="match status" value="1"/>
</dbReference>
<feature type="domain" description="YetF C-terminal" evidence="8">
    <location>
        <begin position="84"/>
        <end position="208"/>
    </location>
</feature>
<evidence type="ECO:0000256" key="4">
    <source>
        <dbReference type="ARBA" id="ARBA00022692"/>
    </source>
</evidence>
<dbReference type="Gene3D" id="3.30.240.20">
    <property type="entry name" value="bsu07140 like domains"/>
    <property type="match status" value="2"/>
</dbReference>
<evidence type="ECO:0000259" key="8">
    <source>
        <dbReference type="Pfam" id="PF04239"/>
    </source>
</evidence>
<reference evidence="9 10" key="1">
    <citation type="submission" date="2018-04" db="EMBL/GenBank/DDBJ databases">
        <title>Genomic Encyclopedia of Archaeal and Bacterial Type Strains, Phase II (KMG-II): from individual species to whole genera.</title>
        <authorList>
            <person name="Goeker M."/>
        </authorList>
    </citation>
    <scope>NUCLEOTIDE SEQUENCE [LARGE SCALE GENOMIC DNA]</scope>
    <source>
        <strain evidence="9 10">DSM 45787</strain>
    </source>
</reference>